<reference evidence="2 3" key="1">
    <citation type="journal article" date="2015" name="Stand. Genomic Sci.">
        <title>Genomic Encyclopedia of Bacterial and Archaeal Type Strains, Phase III: the genomes of soil and plant-associated and newly described type strains.</title>
        <authorList>
            <person name="Whitman W.B."/>
            <person name="Woyke T."/>
            <person name="Klenk H.P."/>
            <person name="Zhou Y."/>
            <person name="Lilburn T.G."/>
            <person name="Beck B.J."/>
            <person name="De Vos P."/>
            <person name="Vandamme P."/>
            <person name="Eisen J.A."/>
            <person name="Garrity G."/>
            <person name="Hugenholtz P."/>
            <person name="Kyrpides N.C."/>
        </authorList>
    </citation>
    <scope>NUCLEOTIDE SEQUENCE [LARGE SCALE GENOMIC DNA]</scope>
    <source>
        <strain evidence="2 3">CGMCC 1.10821</strain>
    </source>
</reference>
<organism evidence="2 3">
    <name type="scientific">Luteimonas cucumeris</name>
    <dbReference type="NCBI Taxonomy" id="985012"/>
    <lineage>
        <taxon>Bacteria</taxon>
        <taxon>Pseudomonadati</taxon>
        <taxon>Pseudomonadota</taxon>
        <taxon>Gammaproteobacteria</taxon>
        <taxon>Lysobacterales</taxon>
        <taxon>Lysobacteraceae</taxon>
        <taxon>Luteimonas</taxon>
    </lineage>
</organism>
<dbReference type="RefSeq" id="WP_144897821.1">
    <property type="nucleotide sequence ID" value="NZ_VLKN01000001.1"/>
</dbReference>
<evidence type="ECO:0000313" key="3">
    <source>
        <dbReference type="Proteomes" id="UP000315167"/>
    </source>
</evidence>
<dbReference type="Proteomes" id="UP000315167">
    <property type="component" value="Unassembled WGS sequence"/>
</dbReference>
<dbReference type="AlphaFoldDB" id="A0A562LEF1"/>
<dbReference type="SUPFAM" id="SSF54909">
    <property type="entry name" value="Dimeric alpha+beta barrel"/>
    <property type="match status" value="1"/>
</dbReference>
<accession>A0A562LEF1</accession>
<dbReference type="OrthoDB" id="9809695at2"/>
<comment type="caution">
    <text evidence="2">The sequence shown here is derived from an EMBL/GenBank/DDBJ whole genome shotgun (WGS) entry which is preliminary data.</text>
</comment>
<protein>
    <submittedName>
        <fullName evidence="2">NIPSNAP protein</fullName>
    </submittedName>
</protein>
<dbReference type="EMBL" id="VLKN01000001">
    <property type="protein sequence ID" value="TWI06013.1"/>
    <property type="molecule type" value="Genomic_DNA"/>
</dbReference>
<proteinExistence type="predicted"/>
<dbReference type="Gene3D" id="3.30.70.100">
    <property type="match status" value="1"/>
</dbReference>
<dbReference type="Pfam" id="PF07978">
    <property type="entry name" value="NIPSNAP"/>
    <property type="match status" value="1"/>
</dbReference>
<dbReference type="InterPro" id="IPR011008">
    <property type="entry name" value="Dimeric_a/b-barrel"/>
</dbReference>
<keyword evidence="3" id="KW-1185">Reference proteome</keyword>
<dbReference type="InterPro" id="IPR012577">
    <property type="entry name" value="NIPSNAP"/>
</dbReference>
<sequence length="118" mass="13418">MKRLIEIRCYQLKPGTLPEFHEILVTRAVPMLRDRGMEVVAFGPSPHAADAYFLVRAYDDLADLNAQQDAFYGSEAWRQGPREALLSRIDSFLNTVLWLSPEAIEDMRRLNADPNPSA</sequence>
<gene>
    <name evidence="2" type="ORF">IP90_00275</name>
</gene>
<feature type="domain" description="NIPSNAP" evidence="1">
    <location>
        <begin position="6"/>
        <end position="80"/>
    </location>
</feature>
<name>A0A562LEF1_9GAMM</name>
<evidence type="ECO:0000259" key="1">
    <source>
        <dbReference type="Pfam" id="PF07978"/>
    </source>
</evidence>
<evidence type="ECO:0000313" key="2">
    <source>
        <dbReference type="EMBL" id="TWI06013.1"/>
    </source>
</evidence>